<reference evidence="7 8" key="1">
    <citation type="submission" date="2014-06" db="EMBL/GenBank/DDBJ databases">
        <title>The Genome of the Aflatoxigenic Filamentous Fungus Aspergillus nomius.</title>
        <authorList>
            <person name="Moore M.G."/>
            <person name="Shannon B.M."/>
            <person name="Brian M.M."/>
        </authorList>
    </citation>
    <scope>NUCLEOTIDE SEQUENCE [LARGE SCALE GENOMIC DNA]</scope>
    <source>
        <strain evidence="7 8">NRRL 13137</strain>
    </source>
</reference>
<evidence type="ECO:0000259" key="6">
    <source>
        <dbReference type="PROSITE" id="PS51782"/>
    </source>
</evidence>
<dbReference type="PROSITE" id="PS50297">
    <property type="entry name" value="ANK_REP_REGION"/>
    <property type="match status" value="1"/>
</dbReference>
<feature type="compositionally biased region" description="Low complexity" evidence="5">
    <location>
        <begin position="575"/>
        <end position="598"/>
    </location>
</feature>
<keyword evidence="3" id="KW-0843">Virulence</keyword>
<feature type="repeat" description="ANK" evidence="4">
    <location>
        <begin position="185"/>
        <end position="217"/>
    </location>
</feature>
<feature type="domain" description="LysM" evidence="6">
    <location>
        <begin position="521"/>
        <end position="568"/>
    </location>
</feature>
<dbReference type="InterPro" id="IPR002110">
    <property type="entry name" value="Ankyrin_rpt"/>
</dbReference>
<dbReference type="InterPro" id="IPR018392">
    <property type="entry name" value="LysM"/>
</dbReference>
<dbReference type="InterPro" id="IPR036779">
    <property type="entry name" value="LysM_dom_sf"/>
</dbReference>
<evidence type="ECO:0000256" key="1">
    <source>
        <dbReference type="ARBA" id="ARBA00022669"/>
    </source>
</evidence>
<dbReference type="InterPro" id="IPR052210">
    <property type="entry name" value="LysM1-like"/>
</dbReference>
<dbReference type="PANTHER" id="PTHR34997">
    <property type="entry name" value="AM15"/>
    <property type="match status" value="1"/>
</dbReference>
<dbReference type="EMBL" id="JNOM01000438">
    <property type="protein sequence ID" value="KNG81522.1"/>
    <property type="molecule type" value="Genomic_DNA"/>
</dbReference>
<evidence type="ECO:0000313" key="7">
    <source>
        <dbReference type="EMBL" id="KNG81522.1"/>
    </source>
</evidence>
<proteinExistence type="predicted"/>
<dbReference type="Gene3D" id="3.10.350.10">
    <property type="entry name" value="LysM domain"/>
    <property type="match status" value="5"/>
</dbReference>
<protein>
    <recommendedName>
        <fullName evidence="6">LysM domain-containing protein</fullName>
    </recommendedName>
</protein>
<dbReference type="PANTHER" id="PTHR34997:SF2">
    <property type="entry name" value="LYSM DOMAIN-CONTAINING PROTEIN-RELATED"/>
    <property type="match status" value="1"/>
</dbReference>
<dbReference type="RefSeq" id="XP_015402445.1">
    <property type="nucleotide sequence ID" value="XM_015555788.1"/>
</dbReference>
<dbReference type="GeneID" id="26812336"/>
<name>A0A0L1IPT3_ASPN3</name>
<dbReference type="PROSITE" id="PS50088">
    <property type="entry name" value="ANK_REPEAT"/>
    <property type="match status" value="2"/>
</dbReference>
<gene>
    <name evidence="7" type="ORF">ANOM_010532</name>
</gene>
<feature type="repeat" description="ANK" evidence="4">
    <location>
        <begin position="215"/>
        <end position="247"/>
    </location>
</feature>
<dbReference type="Proteomes" id="UP000037505">
    <property type="component" value="Unassembled WGS sequence"/>
</dbReference>
<comment type="caution">
    <text evidence="7">The sequence shown here is derived from an EMBL/GenBank/DDBJ whole genome shotgun (WGS) entry which is preliminary data.</text>
</comment>
<feature type="compositionally biased region" description="Low complexity" evidence="5">
    <location>
        <begin position="668"/>
        <end position="682"/>
    </location>
</feature>
<dbReference type="SMART" id="SM00257">
    <property type="entry name" value="LysM"/>
    <property type="match status" value="4"/>
</dbReference>
<keyword evidence="2" id="KW-0732">Signal</keyword>
<dbReference type="CDD" id="cd00118">
    <property type="entry name" value="LysM"/>
    <property type="match status" value="3"/>
</dbReference>
<dbReference type="SUPFAM" id="SSF48403">
    <property type="entry name" value="Ankyrin repeat"/>
    <property type="match status" value="1"/>
</dbReference>
<evidence type="ECO:0000256" key="2">
    <source>
        <dbReference type="ARBA" id="ARBA00022729"/>
    </source>
</evidence>
<dbReference type="OrthoDB" id="2281372at2759"/>
<dbReference type="Pfam" id="PF12796">
    <property type="entry name" value="Ank_2"/>
    <property type="match status" value="1"/>
</dbReference>
<organism evidence="7 8">
    <name type="scientific">Aspergillus nomiae NRRL (strain ATCC 15546 / NRRL 13137 / CBS 260.88 / M93)</name>
    <dbReference type="NCBI Taxonomy" id="1509407"/>
    <lineage>
        <taxon>Eukaryota</taxon>
        <taxon>Fungi</taxon>
        <taxon>Dikarya</taxon>
        <taxon>Ascomycota</taxon>
        <taxon>Pezizomycotina</taxon>
        <taxon>Eurotiomycetes</taxon>
        <taxon>Eurotiomycetidae</taxon>
        <taxon>Eurotiales</taxon>
        <taxon>Aspergillaceae</taxon>
        <taxon>Aspergillus</taxon>
        <taxon>Aspergillus subgen. Circumdati</taxon>
    </lineage>
</organism>
<feature type="domain" description="LysM" evidence="6">
    <location>
        <begin position="615"/>
        <end position="661"/>
    </location>
</feature>
<evidence type="ECO:0000256" key="3">
    <source>
        <dbReference type="ARBA" id="ARBA00023026"/>
    </source>
</evidence>
<dbReference type="SUPFAM" id="SSF54106">
    <property type="entry name" value="LysM domain"/>
    <property type="match status" value="3"/>
</dbReference>
<sequence>MHLTDLPNETLFLIASYLRCQQDVYALVRTNRHLTHTLYDYLYKYNSRYYHGSALAFVTRQGNIGRVEKLLIGLRAARKKSRFPPAPGWRGEALPEERWEDEAEWDSDEDLYPFSRDISAHPLRAAGYSAADIVQIQKALLAAIEMNHQEIITLLFDFGAQVNFYRGSLRDDKPMRCRLPDPRTKDPPPLFLAVRCGNVDLVKYLLDKGADPDRYRPSPLYRAVDDGQYDIIALLLRHGAPLSYAAVLRLATQRRDRVMLQFLFENGVEAAVYGHRALRVAIQRDDQEMLEFLRLKGADTEKRFEGFGESEDEWDQEDGDGMDGNTTLEGYVRCFLEESEGSEDESASVTCATGLTSTVYTSASHPRLYDPYFYIIKPGSLLNIKTFTVDDTVIKMIAVCIFLQVLLCKSVTAWTNGESATGPTDPYVVDHCEYWVNDIGLSDSCEPIEDYFGITRQQFRLWNPSLSLSCVMTRGSSYCVAAPSSATTSTTATRPSNPPGTLTYSGTAAPTQSGVSSSCTKYHLVHPEETCYTIQDEYGSFTLEQFYSWNPSIGKGCIGIQPGYYVCVGTESKSSTVSVTPTTGSSTTVPSKTSKGPSASDPQPHQTGIPANCNKWHYVIDGDECETIATKYGIALQQFYTWNPAIGSTCRFLWKDNYVCVGITDSTRSTTPTSTAHTTTPSAVETPTLPPTTAPSPIQPGTPPDCVLYHEIQPGDDCWGIVNKRFTYLTEDQFIKWNPAVGSSCKILLGYHYCVAVKTAQPMPDTIDTCKKWHLTEDGDGCWQIQHDFHISSDDFNKWNPHVGADCHALWLGYYICVGV</sequence>
<dbReference type="PROSITE" id="PS51782">
    <property type="entry name" value="LYSM"/>
    <property type="match status" value="4"/>
</dbReference>
<keyword evidence="4" id="KW-0040">ANK repeat</keyword>
<evidence type="ECO:0000256" key="5">
    <source>
        <dbReference type="SAM" id="MobiDB-lite"/>
    </source>
</evidence>
<dbReference type="InterPro" id="IPR036770">
    <property type="entry name" value="Ankyrin_rpt-contain_sf"/>
</dbReference>
<feature type="region of interest" description="Disordered" evidence="5">
    <location>
        <begin position="575"/>
        <end position="606"/>
    </location>
</feature>
<dbReference type="SMART" id="SM00248">
    <property type="entry name" value="ANK"/>
    <property type="match status" value="4"/>
</dbReference>
<evidence type="ECO:0000256" key="4">
    <source>
        <dbReference type="PROSITE-ProRule" id="PRU00023"/>
    </source>
</evidence>
<feature type="region of interest" description="Disordered" evidence="5">
    <location>
        <begin position="668"/>
        <end position="696"/>
    </location>
</feature>
<dbReference type="STRING" id="1509407.A0A0L1IPT3"/>
<feature type="domain" description="LysM" evidence="6">
    <location>
        <begin position="772"/>
        <end position="818"/>
    </location>
</feature>
<dbReference type="Pfam" id="PF01476">
    <property type="entry name" value="LysM"/>
    <property type="match status" value="1"/>
</dbReference>
<dbReference type="Gene3D" id="1.25.40.20">
    <property type="entry name" value="Ankyrin repeat-containing domain"/>
    <property type="match status" value="1"/>
</dbReference>
<accession>A0A0L1IPT3</accession>
<keyword evidence="8" id="KW-1185">Reference proteome</keyword>
<dbReference type="GO" id="GO:0008061">
    <property type="term" value="F:chitin binding"/>
    <property type="evidence" value="ECO:0007669"/>
    <property type="project" value="UniProtKB-KW"/>
</dbReference>
<dbReference type="AlphaFoldDB" id="A0A0L1IPT3"/>
<keyword evidence="1" id="KW-0147">Chitin-binding</keyword>
<feature type="domain" description="LysM" evidence="6">
    <location>
        <begin position="708"/>
        <end position="755"/>
    </location>
</feature>
<evidence type="ECO:0000313" key="8">
    <source>
        <dbReference type="Proteomes" id="UP000037505"/>
    </source>
</evidence>